<gene>
    <name evidence="3" type="ordered locus">Spirs_1017</name>
</gene>
<evidence type="ECO:0000313" key="4">
    <source>
        <dbReference type="Proteomes" id="UP000002318"/>
    </source>
</evidence>
<keyword evidence="1" id="KW-0732">Signal</keyword>
<dbReference type="STRING" id="573413.Spirs_1017"/>
<protein>
    <submittedName>
        <fullName evidence="3">Periplasmic binding protein</fullName>
    </submittedName>
</protein>
<dbReference type="InterPro" id="IPR002491">
    <property type="entry name" value="ABC_transptr_periplasmic_BD"/>
</dbReference>
<dbReference type="HOGENOM" id="CLU_025776_1_0_12"/>
<dbReference type="PROSITE" id="PS50983">
    <property type="entry name" value="FE_B12_PBP"/>
    <property type="match status" value="1"/>
</dbReference>
<dbReference type="KEGG" id="ssm:Spirs_1017"/>
<dbReference type="OrthoDB" id="9770331at2"/>
<feature type="chain" id="PRO_5003150701" evidence="1">
    <location>
        <begin position="26"/>
        <end position="416"/>
    </location>
</feature>
<sequence>MKPSLRTVFILCLLKITFLPPCLFASGVPEPSSPAVAVEVPVERKGDGAYWKDPIFRISPRYAQGFSVRYGTSGSGEYALLSVARSWAGAAAAPALYLLLPPDSEVNADTPEFAGALPVSVPVHSIATLSSTYLHPLVMLGLADAVVAHDAMSSVGDEEIVERFDVGKVVEVGNGPGLDIERLLMASPDIVMTTGASGEWNLVPLLAKGGLTAVLNGDYLEASPLARAEWIKFIALFFGKEQEAKEIFSTIEKRYRETAELTSDLVLSDRPTVLLNNPFGGSWIVPGGESYMARLIKDAGGRYLWDDIPGTGSVSLDLEAVFLRAHDADIWLHQYGWSSLDDVRAADSRFADFRAVRNGAVINNDKARTPGGGNEFYGSGIIRPDLILSDLVALFHPDLLPDHHFVYYRPLPKEGR</sequence>
<dbReference type="PANTHER" id="PTHR30535">
    <property type="entry name" value="VITAMIN B12-BINDING PROTEIN"/>
    <property type="match status" value="1"/>
</dbReference>
<keyword evidence="4" id="KW-1185">Reference proteome</keyword>
<evidence type="ECO:0000259" key="2">
    <source>
        <dbReference type="PROSITE" id="PS50983"/>
    </source>
</evidence>
<dbReference type="AlphaFoldDB" id="E1RCS0"/>
<dbReference type="RefSeq" id="WP_013253614.1">
    <property type="nucleotide sequence ID" value="NC_014364.1"/>
</dbReference>
<reference evidence="3 4" key="1">
    <citation type="journal article" date="2010" name="Stand. Genomic Sci.">
        <title>Complete genome sequence of Spirochaeta smaragdinae type strain (SEBR 4228).</title>
        <authorList>
            <person name="Mavromatis K."/>
            <person name="Yasawong M."/>
            <person name="Chertkov O."/>
            <person name="Lapidus A."/>
            <person name="Lucas S."/>
            <person name="Nolan M."/>
            <person name="Del Rio T.G."/>
            <person name="Tice H."/>
            <person name="Cheng J.F."/>
            <person name="Pitluck S."/>
            <person name="Liolios K."/>
            <person name="Ivanova N."/>
            <person name="Tapia R."/>
            <person name="Han C."/>
            <person name="Bruce D."/>
            <person name="Goodwin L."/>
            <person name="Pati A."/>
            <person name="Chen A."/>
            <person name="Palaniappan K."/>
            <person name="Land M."/>
            <person name="Hauser L."/>
            <person name="Chang Y.J."/>
            <person name="Jeffries C.D."/>
            <person name="Detter J.C."/>
            <person name="Rohde M."/>
            <person name="Brambilla E."/>
            <person name="Spring S."/>
            <person name="Goker M."/>
            <person name="Sikorski J."/>
            <person name="Woyke T."/>
            <person name="Bristow J."/>
            <person name="Eisen J.A."/>
            <person name="Markowitz V."/>
            <person name="Hugenholtz P."/>
            <person name="Klenk H.P."/>
            <person name="Kyrpides N.C."/>
        </authorList>
    </citation>
    <scope>NUCLEOTIDE SEQUENCE [LARGE SCALE GENOMIC DNA]</scope>
    <source>
        <strain evidence="4">DSM 11293 / JCM 15392 / SEBR 4228</strain>
    </source>
</reference>
<dbReference type="Gene3D" id="3.40.50.1980">
    <property type="entry name" value="Nitrogenase molybdenum iron protein domain"/>
    <property type="match status" value="2"/>
</dbReference>
<dbReference type="CDD" id="cd01141">
    <property type="entry name" value="TroA_d"/>
    <property type="match status" value="1"/>
</dbReference>
<dbReference type="EMBL" id="CP002116">
    <property type="protein sequence ID" value="ADK80150.1"/>
    <property type="molecule type" value="Genomic_DNA"/>
</dbReference>
<dbReference type="Proteomes" id="UP000002318">
    <property type="component" value="Chromosome"/>
</dbReference>
<dbReference type="InterPro" id="IPR050902">
    <property type="entry name" value="ABC_Transporter_SBP"/>
</dbReference>
<dbReference type="eggNOG" id="COG0614">
    <property type="taxonomic scope" value="Bacteria"/>
</dbReference>
<feature type="domain" description="Fe/B12 periplasmic-binding" evidence="2">
    <location>
        <begin position="125"/>
        <end position="399"/>
    </location>
</feature>
<dbReference type="Pfam" id="PF01497">
    <property type="entry name" value="Peripla_BP_2"/>
    <property type="match status" value="1"/>
</dbReference>
<organism evidence="3 4">
    <name type="scientific">Sediminispirochaeta smaragdinae (strain DSM 11293 / JCM 15392 / SEBR 4228)</name>
    <name type="common">Spirochaeta smaragdinae</name>
    <dbReference type="NCBI Taxonomy" id="573413"/>
    <lineage>
        <taxon>Bacteria</taxon>
        <taxon>Pseudomonadati</taxon>
        <taxon>Spirochaetota</taxon>
        <taxon>Spirochaetia</taxon>
        <taxon>Spirochaetales</taxon>
        <taxon>Spirochaetaceae</taxon>
        <taxon>Sediminispirochaeta</taxon>
    </lineage>
</organism>
<dbReference type="SUPFAM" id="SSF53807">
    <property type="entry name" value="Helical backbone' metal receptor"/>
    <property type="match status" value="1"/>
</dbReference>
<proteinExistence type="predicted"/>
<evidence type="ECO:0000256" key="1">
    <source>
        <dbReference type="SAM" id="SignalP"/>
    </source>
</evidence>
<dbReference type="PANTHER" id="PTHR30535:SF34">
    <property type="entry name" value="MOLYBDATE-BINDING PROTEIN MOLA"/>
    <property type="match status" value="1"/>
</dbReference>
<feature type="signal peptide" evidence="1">
    <location>
        <begin position="1"/>
        <end position="25"/>
    </location>
</feature>
<evidence type="ECO:0000313" key="3">
    <source>
        <dbReference type="EMBL" id="ADK80150.1"/>
    </source>
</evidence>
<dbReference type="GO" id="GO:0071281">
    <property type="term" value="P:cellular response to iron ion"/>
    <property type="evidence" value="ECO:0007669"/>
    <property type="project" value="TreeGrafter"/>
</dbReference>
<accession>E1RCS0</accession>
<name>E1RCS0_SEDSS</name>